<organism evidence="1 2">
    <name type="scientific">Dendrobium thyrsiflorum</name>
    <name type="common">Pinecone-like raceme dendrobium</name>
    <name type="synonym">Orchid</name>
    <dbReference type="NCBI Taxonomy" id="117978"/>
    <lineage>
        <taxon>Eukaryota</taxon>
        <taxon>Viridiplantae</taxon>
        <taxon>Streptophyta</taxon>
        <taxon>Embryophyta</taxon>
        <taxon>Tracheophyta</taxon>
        <taxon>Spermatophyta</taxon>
        <taxon>Magnoliopsida</taxon>
        <taxon>Liliopsida</taxon>
        <taxon>Asparagales</taxon>
        <taxon>Orchidaceae</taxon>
        <taxon>Epidendroideae</taxon>
        <taxon>Malaxideae</taxon>
        <taxon>Dendrobiinae</taxon>
        <taxon>Dendrobium</taxon>
    </lineage>
</organism>
<comment type="caution">
    <text evidence="1">The sequence shown here is derived from an EMBL/GenBank/DDBJ whole genome shotgun (WGS) entry which is preliminary data.</text>
</comment>
<evidence type="ECO:0000313" key="2">
    <source>
        <dbReference type="Proteomes" id="UP001552299"/>
    </source>
</evidence>
<dbReference type="Gene3D" id="3.40.50.2000">
    <property type="entry name" value="Glycogen Phosphorylase B"/>
    <property type="match status" value="1"/>
</dbReference>
<proteinExistence type="predicted"/>
<name>A0ABD0VA56_DENTH</name>
<dbReference type="Proteomes" id="UP001552299">
    <property type="component" value="Unassembled WGS sequence"/>
</dbReference>
<keyword evidence="2" id="KW-1185">Reference proteome</keyword>
<dbReference type="AlphaFoldDB" id="A0ABD0VA56"/>
<reference evidence="1 2" key="1">
    <citation type="journal article" date="2024" name="Plant Biotechnol. J.">
        <title>Dendrobium thyrsiflorum genome and its molecular insights into genes involved in important horticultural traits.</title>
        <authorList>
            <person name="Chen B."/>
            <person name="Wang J.Y."/>
            <person name="Zheng P.J."/>
            <person name="Li K.L."/>
            <person name="Liang Y.M."/>
            <person name="Chen X.F."/>
            <person name="Zhang C."/>
            <person name="Zhao X."/>
            <person name="He X."/>
            <person name="Zhang G.Q."/>
            <person name="Liu Z.J."/>
            <person name="Xu Q."/>
        </authorList>
    </citation>
    <scope>NUCLEOTIDE SEQUENCE [LARGE SCALE GENOMIC DNA]</scope>
    <source>
        <strain evidence="1">GZMU011</strain>
    </source>
</reference>
<dbReference type="EMBL" id="JANQDX010000009">
    <property type="protein sequence ID" value="KAL0919476.1"/>
    <property type="molecule type" value="Genomic_DNA"/>
</dbReference>
<evidence type="ECO:0000313" key="1">
    <source>
        <dbReference type="EMBL" id="KAL0919476.1"/>
    </source>
</evidence>
<dbReference type="SUPFAM" id="SSF53756">
    <property type="entry name" value="UDP-Glycosyltransferase/glycogen phosphorylase"/>
    <property type="match status" value="1"/>
</dbReference>
<sequence>MSMVQMRKLGAGLEMSGFRFLWVVKGAKVDRDEEEEQEEKGETVRESRGLMVVREWVDQGKVLGHKRSH</sequence>
<accession>A0ABD0VA56</accession>
<gene>
    <name evidence="1" type="ORF">M5K25_011571</name>
</gene>
<protein>
    <submittedName>
        <fullName evidence="1">Uncharacterized protein</fullName>
    </submittedName>
</protein>